<feature type="signal peptide" evidence="1">
    <location>
        <begin position="1"/>
        <end position="27"/>
    </location>
</feature>
<gene>
    <name evidence="2" type="ORF">ASILVAE211_07650</name>
</gene>
<dbReference type="EMBL" id="JAESVB010000002">
    <property type="protein sequence ID" value="MCB8875052.1"/>
    <property type="molecule type" value="Genomic_DNA"/>
</dbReference>
<keyword evidence="1" id="KW-0732">Signal</keyword>
<dbReference type="AlphaFoldDB" id="A0A963YR55"/>
<sequence>MINRIISASLLAGAGALAVFLFQQHYAAPSCSADTVTALATHQVGAELGHTGFTLTDIRETSGGFFSRVRQCRMDVAPLIGLQAFDKAHWMRVLYSDIRDGKTDAVTVVAHVAGPTEADLTSNG</sequence>
<reference evidence="2" key="1">
    <citation type="journal article" date="2021" name="Microorganisms">
        <title>Acidisoma silvae sp. nov. and Acidisomacellulosilytica sp. nov., Two Acidophilic Bacteria Isolated from Decaying Wood, Hydrolyzing Cellulose and Producing Poly-3-hydroxybutyrate.</title>
        <authorList>
            <person name="Mieszkin S."/>
            <person name="Pouder E."/>
            <person name="Uroz S."/>
            <person name="Simon-Colin C."/>
            <person name="Alain K."/>
        </authorList>
    </citation>
    <scope>NUCLEOTIDE SEQUENCE</scope>
    <source>
        <strain evidence="2">HW T2.11</strain>
    </source>
</reference>
<comment type="caution">
    <text evidence="2">The sequence shown here is derived from an EMBL/GenBank/DDBJ whole genome shotgun (WGS) entry which is preliminary data.</text>
</comment>
<organism evidence="2 3">
    <name type="scientific">Acidisoma silvae</name>
    <dbReference type="NCBI Taxonomy" id="2802396"/>
    <lineage>
        <taxon>Bacteria</taxon>
        <taxon>Pseudomonadati</taxon>
        <taxon>Pseudomonadota</taxon>
        <taxon>Alphaproteobacteria</taxon>
        <taxon>Acetobacterales</taxon>
        <taxon>Acidocellaceae</taxon>
        <taxon>Acidisoma</taxon>
    </lineage>
</organism>
<dbReference type="Proteomes" id="UP000708298">
    <property type="component" value="Unassembled WGS sequence"/>
</dbReference>
<keyword evidence="3" id="KW-1185">Reference proteome</keyword>
<proteinExistence type="predicted"/>
<feature type="chain" id="PRO_5037408855" description="DUF3718 domain-containing protein" evidence="1">
    <location>
        <begin position="28"/>
        <end position="124"/>
    </location>
</feature>
<evidence type="ECO:0000256" key="1">
    <source>
        <dbReference type="SAM" id="SignalP"/>
    </source>
</evidence>
<name>A0A963YR55_9PROT</name>
<protein>
    <recommendedName>
        <fullName evidence="4">DUF3718 domain-containing protein</fullName>
    </recommendedName>
</protein>
<evidence type="ECO:0008006" key="4">
    <source>
        <dbReference type="Google" id="ProtNLM"/>
    </source>
</evidence>
<accession>A0A963YR55</accession>
<evidence type="ECO:0000313" key="3">
    <source>
        <dbReference type="Proteomes" id="UP000708298"/>
    </source>
</evidence>
<dbReference type="RefSeq" id="WP_227320694.1">
    <property type="nucleotide sequence ID" value="NZ_JAESVB010000002.1"/>
</dbReference>
<evidence type="ECO:0000313" key="2">
    <source>
        <dbReference type="EMBL" id="MCB8875052.1"/>
    </source>
</evidence>
<reference evidence="2" key="2">
    <citation type="submission" date="2021-01" db="EMBL/GenBank/DDBJ databases">
        <authorList>
            <person name="Mieszkin S."/>
            <person name="Pouder E."/>
            <person name="Alain K."/>
        </authorList>
    </citation>
    <scope>NUCLEOTIDE SEQUENCE</scope>
    <source>
        <strain evidence="2">HW T2.11</strain>
    </source>
</reference>